<sequence>MDRLSLDSSVRSSLPSLMGDGEEGGGEDAWTQGMTCGLLISDLKDEEIDWKKRYEELEIIMVKYQVENARAKDIFQKKHSYSAVIFKLCFMEPWGSQ</sequence>
<evidence type="ECO:0000313" key="3">
    <source>
        <dbReference type="Proteomes" id="UP000887116"/>
    </source>
</evidence>
<dbReference type="Proteomes" id="UP000887116">
    <property type="component" value="Unassembled WGS sequence"/>
</dbReference>
<feature type="compositionally biased region" description="Low complexity" evidence="1">
    <location>
        <begin position="1"/>
        <end position="19"/>
    </location>
</feature>
<reference evidence="2" key="1">
    <citation type="submission" date="2020-07" db="EMBL/GenBank/DDBJ databases">
        <title>Multicomponent nature underlies the extraordinary mechanical properties of spider dragline silk.</title>
        <authorList>
            <person name="Kono N."/>
            <person name="Nakamura H."/>
            <person name="Mori M."/>
            <person name="Yoshida Y."/>
            <person name="Ohtoshi R."/>
            <person name="Malay A.D."/>
            <person name="Moran D.A.P."/>
            <person name="Tomita M."/>
            <person name="Numata K."/>
            <person name="Arakawa K."/>
        </authorList>
    </citation>
    <scope>NUCLEOTIDE SEQUENCE</scope>
</reference>
<protein>
    <submittedName>
        <fullName evidence="2">Uncharacterized protein</fullName>
    </submittedName>
</protein>
<dbReference type="EMBL" id="BMAO01038528">
    <property type="protein sequence ID" value="GFR25500.1"/>
    <property type="molecule type" value="Genomic_DNA"/>
</dbReference>
<feature type="non-terminal residue" evidence="2">
    <location>
        <position position="1"/>
    </location>
</feature>
<accession>A0A8X6J8X9</accession>
<gene>
    <name evidence="2" type="primary">AVEN_253734_1</name>
    <name evidence="2" type="ORF">TNCT_736081</name>
</gene>
<dbReference type="OrthoDB" id="6421522at2759"/>
<feature type="region of interest" description="Disordered" evidence="1">
    <location>
        <begin position="1"/>
        <end position="29"/>
    </location>
</feature>
<dbReference type="AlphaFoldDB" id="A0A8X6J8X9"/>
<keyword evidence="3" id="KW-1185">Reference proteome</keyword>
<name>A0A8X6J8X9_TRICU</name>
<organism evidence="2 3">
    <name type="scientific">Trichonephila clavata</name>
    <name type="common">Joro spider</name>
    <name type="synonym">Nephila clavata</name>
    <dbReference type="NCBI Taxonomy" id="2740835"/>
    <lineage>
        <taxon>Eukaryota</taxon>
        <taxon>Metazoa</taxon>
        <taxon>Ecdysozoa</taxon>
        <taxon>Arthropoda</taxon>
        <taxon>Chelicerata</taxon>
        <taxon>Arachnida</taxon>
        <taxon>Araneae</taxon>
        <taxon>Araneomorphae</taxon>
        <taxon>Entelegynae</taxon>
        <taxon>Araneoidea</taxon>
        <taxon>Nephilidae</taxon>
        <taxon>Trichonephila</taxon>
    </lineage>
</organism>
<proteinExistence type="predicted"/>
<comment type="caution">
    <text evidence="2">The sequence shown here is derived from an EMBL/GenBank/DDBJ whole genome shotgun (WGS) entry which is preliminary data.</text>
</comment>
<evidence type="ECO:0000313" key="2">
    <source>
        <dbReference type="EMBL" id="GFR25500.1"/>
    </source>
</evidence>
<evidence type="ECO:0000256" key="1">
    <source>
        <dbReference type="SAM" id="MobiDB-lite"/>
    </source>
</evidence>